<keyword evidence="3" id="KW-1185">Reference proteome</keyword>
<dbReference type="Proteomes" id="UP000077202">
    <property type="component" value="Unassembled WGS sequence"/>
</dbReference>
<dbReference type="Gene3D" id="3.60.10.10">
    <property type="entry name" value="Endonuclease/exonuclease/phosphatase"/>
    <property type="match status" value="1"/>
</dbReference>
<evidence type="ECO:0000256" key="1">
    <source>
        <dbReference type="SAM" id="MobiDB-lite"/>
    </source>
</evidence>
<dbReference type="EMBL" id="LVLJ01000437">
    <property type="protein sequence ID" value="OAE34229.1"/>
    <property type="molecule type" value="Genomic_DNA"/>
</dbReference>
<feature type="compositionally biased region" description="Basic and acidic residues" evidence="1">
    <location>
        <begin position="11"/>
        <end position="29"/>
    </location>
</feature>
<accession>A0A176WME2</accession>
<evidence type="ECO:0000313" key="3">
    <source>
        <dbReference type="Proteomes" id="UP000077202"/>
    </source>
</evidence>
<evidence type="ECO:0000313" key="2">
    <source>
        <dbReference type="EMBL" id="OAE34229.1"/>
    </source>
</evidence>
<protein>
    <submittedName>
        <fullName evidence="2">Uncharacterized protein</fullName>
    </submittedName>
</protein>
<organism evidence="2 3">
    <name type="scientific">Marchantia polymorpha subsp. ruderalis</name>
    <dbReference type="NCBI Taxonomy" id="1480154"/>
    <lineage>
        <taxon>Eukaryota</taxon>
        <taxon>Viridiplantae</taxon>
        <taxon>Streptophyta</taxon>
        <taxon>Embryophyta</taxon>
        <taxon>Marchantiophyta</taxon>
        <taxon>Marchantiopsida</taxon>
        <taxon>Marchantiidae</taxon>
        <taxon>Marchantiales</taxon>
        <taxon>Marchantiaceae</taxon>
        <taxon>Marchantia</taxon>
    </lineage>
</organism>
<gene>
    <name evidence="2" type="ORF">AXG93_1099s1080</name>
</gene>
<feature type="compositionally biased region" description="Polar residues" evidence="1">
    <location>
        <begin position="39"/>
        <end position="56"/>
    </location>
</feature>
<feature type="compositionally biased region" description="Polar residues" evidence="1">
    <location>
        <begin position="1"/>
        <end position="10"/>
    </location>
</feature>
<reference evidence="2" key="1">
    <citation type="submission" date="2016-03" db="EMBL/GenBank/DDBJ databases">
        <title>Mechanisms controlling the formation of the plant cell surface in tip-growing cells are functionally conserved among land plants.</title>
        <authorList>
            <person name="Honkanen S."/>
            <person name="Jones V.A."/>
            <person name="Morieri G."/>
            <person name="Champion C."/>
            <person name="Hetherington A.J."/>
            <person name="Kelly S."/>
            <person name="Saint-Marcoux D."/>
            <person name="Proust H."/>
            <person name="Prescott H."/>
            <person name="Dolan L."/>
        </authorList>
    </citation>
    <scope>NUCLEOTIDE SEQUENCE [LARGE SCALE GENOMIC DNA]</scope>
    <source>
        <tissue evidence="2">Whole gametophyte</tissue>
    </source>
</reference>
<name>A0A176WME2_MARPO</name>
<feature type="region of interest" description="Disordered" evidence="1">
    <location>
        <begin position="1"/>
        <end position="88"/>
    </location>
</feature>
<feature type="compositionally biased region" description="Acidic residues" evidence="1">
    <location>
        <begin position="67"/>
        <end position="79"/>
    </location>
</feature>
<dbReference type="AlphaFoldDB" id="A0A176WME2"/>
<dbReference type="InterPro" id="IPR036691">
    <property type="entry name" value="Endo/exonu/phosph_ase_sf"/>
</dbReference>
<proteinExistence type="predicted"/>
<dbReference type="SUPFAM" id="SSF56219">
    <property type="entry name" value="DNase I-like"/>
    <property type="match status" value="1"/>
</dbReference>
<comment type="caution">
    <text evidence="2">The sequence shown here is derived from an EMBL/GenBank/DDBJ whole genome shotgun (WGS) entry which is preliminary data.</text>
</comment>
<sequence length="592" mass="67587">MVLPRRQSSQSDRKPPDIPRVGEDGEKLQQQHPAPPSKPKTSLTQGVSTTNPSTSERPPAHTRNEVIESEEGSSNDDVSETSADSDFVEQEDTGVQAAQDLDETMLLLSQINIRIPTQEVEKRREEKQNLTAILYFLDRGLDIEQVTDWVESELVRNKGLNVSETLCMDNRNFHIRFTNQGDRDQALSRTRLTHLRREFIILKWTPEAKDHQYIPDRYPVWVRFPELTTLQSQWLPELASFLVPVLLPPVRMPKTTQLGNLLSRDLRTVCSPGQKGTRGNGTGGTALFIHKSFRIMSSGISEDGYVTWAQVTKEGHEFFVASVYGPHSPGARAAHWTALRNMFPHTDIILCGDWNMVQQPADSSGERQVLSGAEATAFLEFSAKHNLQDVRELAAENQAPVHTRWSAYGGYPRWARLDRIYVSHGGRWLSAVNTVRHQARNTLSNHFPVSAELELGILQCSDGNLSRNGPTTFKWSPALMGKDVVKAGIQRIWKKLAHRKDDPRRIYNRGMMQVRKLLRTKQREQRRRLSEIQILEKEIFNLHSTRPMALTPSQLTRLDWLKTEKRIREHERDVQIRLWSRVKHLGLGDAPT</sequence>